<dbReference type="InterPro" id="IPR019639">
    <property type="entry name" value="DUF2505"/>
</dbReference>
<organism evidence="1">
    <name type="scientific">Streptomyces sp. R08</name>
    <dbReference type="NCBI Taxonomy" id="3238624"/>
    <lineage>
        <taxon>Bacteria</taxon>
        <taxon>Bacillati</taxon>
        <taxon>Actinomycetota</taxon>
        <taxon>Actinomycetes</taxon>
        <taxon>Kitasatosporales</taxon>
        <taxon>Streptomycetaceae</taxon>
        <taxon>Streptomyces</taxon>
    </lineage>
</organism>
<protein>
    <submittedName>
        <fullName evidence="1">DUF2505 family protein</fullName>
    </submittedName>
</protein>
<dbReference type="EMBL" id="CP163431">
    <property type="protein sequence ID" value="XDP98891.1"/>
    <property type="molecule type" value="Genomic_DNA"/>
</dbReference>
<dbReference type="AlphaFoldDB" id="A0AB39LXT0"/>
<name>A0AB39LXT0_9ACTN</name>
<evidence type="ECO:0000313" key="1">
    <source>
        <dbReference type="EMBL" id="XDP98891.1"/>
    </source>
</evidence>
<dbReference type="Pfam" id="PF10698">
    <property type="entry name" value="DUF2505"/>
    <property type="match status" value="1"/>
</dbReference>
<proteinExistence type="predicted"/>
<reference evidence="1" key="1">
    <citation type="submission" date="2024-07" db="EMBL/GenBank/DDBJ databases">
        <authorList>
            <person name="Yu S.T."/>
        </authorList>
    </citation>
    <scope>NUCLEOTIDE SEQUENCE</scope>
    <source>
        <strain evidence="1">R08</strain>
    </source>
</reference>
<sequence>MKFSLSFEVAGAPEEFFGWFFAPVREDDLYKGELTYRSYEMVAQRESEERVVRRTRFQRGVQLPEPVAKLFGGNFGEIEDGTFEKADRLWTWRVTPSSLADKIRHEGSLRAEDAGGTRSRLGLELTYEAKVFGVGGLLEGFMEQRLREEWDQTVGFYGRQAPA</sequence>
<accession>A0AB39LXT0</accession>
<dbReference type="RefSeq" id="WP_369186225.1">
    <property type="nucleotide sequence ID" value="NZ_CP163431.1"/>
</dbReference>
<gene>
    <name evidence="1" type="ORF">AB5J58_01225</name>
</gene>